<keyword evidence="1" id="KW-0472">Membrane</keyword>
<dbReference type="Proteomes" id="UP000198964">
    <property type="component" value="Unassembled WGS sequence"/>
</dbReference>
<dbReference type="RefSeq" id="WP_093918491.1">
    <property type="nucleotide sequence ID" value="NZ_FONW01000001.1"/>
</dbReference>
<keyword evidence="1" id="KW-1133">Transmembrane helix</keyword>
<reference evidence="3 4" key="1">
    <citation type="submission" date="2016-10" db="EMBL/GenBank/DDBJ databases">
        <authorList>
            <person name="de Groot N.N."/>
        </authorList>
    </citation>
    <scope>NUCLEOTIDE SEQUENCE [LARGE SCALE GENOMIC DNA]</scope>
    <source>
        <strain evidence="3 4">CGMCC 1.9156</strain>
    </source>
</reference>
<dbReference type="GO" id="GO:0008233">
    <property type="term" value="F:peptidase activity"/>
    <property type="evidence" value="ECO:0007669"/>
    <property type="project" value="UniProtKB-KW"/>
</dbReference>
<dbReference type="Pfam" id="PF13529">
    <property type="entry name" value="Peptidase_C39_2"/>
    <property type="match status" value="1"/>
</dbReference>
<feature type="transmembrane region" description="Helical" evidence="1">
    <location>
        <begin position="6"/>
        <end position="24"/>
    </location>
</feature>
<name>A0A1I2CP29_9BACT</name>
<dbReference type="AlphaFoldDB" id="A0A1I2CP29"/>
<sequence length="311" mass="34962">MKQYIHPFYVKCIILTLLIYFLQLQEFSMKCKFSFRSAHAISAPAEEIPDPDPDDPFYLLRLGLGGGILEGTYFYNMGQWSYCPSCAFHVSISEVTVYGSFTSNVSSYAPSNTSYSDLWRYEPSPGAWQYWEYPAITGSGGGTWNPDPNFVPSQIEPLPLKPTTQDSANWCMFACAEALADYFDCPSDQYDFAADYWPEYDSPPDLPAGWGHFNANYLNNVGFSSYPPSEEELIEALENGWPVLARVDNTEGQAHAVIIYGYNNSGSILRFNVLNPDPSVGLERWSYNNVTSRLMENTQITIVKGITNCPN</sequence>
<gene>
    <name evidence="3" type="ORF">SAMN05216283_101786</name>
</gene>
<evidence type="ECO:0000256" key="1">
    <source>
        <dbReference type="SAM" id="Phobius"/>
    </source>
</evidence>
<dbReference type="Gene3D" id="3.90.70.10">
    <property type="entry name" value="Cysteine proteinases"/>
    <property type="match status" value="1"/>
</dbReference>
<evidence type="ECO:0000259" key="2">
    <source>
        <dbReference type="Pfam" id="PF13529"/>
    </source>
</evidence>
<keyword evidence="1" id="KW-0812">Transmembrane</keyword>
<dbReference type="STRING" id="655355.SAMN05216283_101786"/>
<proteinExistence type="predicted"/>
<evidence type="ECO:0000313" key="4">
    <source>
        <dbReference type="Proteomes" id="UP000198964"/>
    </source>
</evidence>
<accession>A0A1I2CP29</accession>
<keyword evidence="4" id="KW-1185">Reference proteome</keyword>
<dbReference type="EMBL" id="FONW01000001">
    <property type="protein sequence ID" value="SFE69892.1"/>
    <property type="molecule type" value="Genomic_DNA"/>
</dbReference>
<evidence type="ECO:0000313" key="3">
    <source>
        <dbReference type="EMBL" id="SFE69892.1"/>
    </source>
</evidence>
<keyword evidence="3" id="KW-0378">Hydrolase</keyword>
<dbReference type="GO" id="GO:0006508">
    <property type="term" value="P:proteolysis"/>
    <property type="evidence" value="ECO:0007669"/>
    <property type="project" value="UniProtKB-KW"/>
</dbReference>
<organism evidence="3 4">
    <name type="scientific">Sunxiuqinia elliptica</name>
    <dbReference type="NCBI Taxonomy" id="655355"/>
    <lineage>
        <taxon>Bacteria</taxon>
        <taxon>Pseudomonadati</taxon>
        <taxon>Bacteroidota</taxon>
        <taxon>Bacteroidia</taxon>
        <taxon>Marinilabiliales</taxon>
        <taxon>Prolixibacteraceae</taxon>
        <taxon>Sunxiuqinia</taxon>
    </lineage>
</organism>
<dbReference type="InterPro" id="IPR039564">
    <property type="entry name" value="Peptidase_C39-like"/>
</dbReference>
<keyword evidence="3" id="KW-0645">Protease</keyword>
<protein>
    <submittedName>
        <fullName evidence="3">Papain-like cysteine protease AvrRpt2</fullName>
    </submittedName>
</protein>
<feature type="domain" description="Peptidase C39-like" evidence="2">
    <location>
        <begin position="161"/>
        <end position="266"/>
    </location>
</feature>